<keyword evidence="2" id="KW-0472">Membrane</keyword>
<evidence type="ECO:0000259" key="4">
    <source>
        <dbReference type="Pfam" id="PF13439"/>
    </source>
</evidence>
<dbReference type="PANTHER" id="PTHR45947:SF3">
    <property type="entry name" value="SULFOQUINOVOSYL TRANSFERASE SQD2"/>
    <property type="match status" value="1"/>
</dbReference>
<dbReference type="Pfam" id="PF13439">
    <property type="entry name" value="Glyco_transf_4"/>
    <property type="match status" value="1"/>
</dbReference>
<dbReference type="PANTHER" id="PTHR45947">
    <property type="entry name" value="SULFOQUINOVOSYL TRANSFERASE SQD2"/>
    <property type="match status" value="1"/>
</dbReference>
<sequence>MPSNMGTVQNFIKTVRGLGVVPLLPIIFVPRASISFAIVILAQLCRAVARLFSSTSSYETKANLRILIVTDYMPPQTHGIAVRFQQYIEVMRKEGHEVQVFSTNLVKERETSFDHPNLPSIQNPFNTSNLMAYNPGVKLAWYLGAKQWDLVHLVYPTNIGLAILPVCNWRRIPIYCSHHVEVEYYMYQYVGVRAIVHLGHFIYWLMVKYPAMLCANVNAGPTLCFLDSHMPKCTGARVRIPSGVADARFKIDSPAQLADERRSLLSRIGATAPTTIWLMVQRLAPEKDSSHALKALVHLKDLNQKRSSKLPFSVDGINTIHLVIAGDGPARKSLEALVAKHDLPVTFLGNLKNDQLPPLYRAADVFITCSTSETYGLTVLEALACGTPAVMPRCPVFDELWLHRVPNEWLYIHRDDDDMLRALGAASAPAAKQRLIDSPIKASWRDATLELLEQYKRAIDENMPYRKELATYTRAFNYFLRAALVATALWLLTRAEVNLIKSLLMRVARAF</sequence>
<dbReference type="GO" id="GO:0016757">
    <property type="term" value="F:glycosyltransferase activity"/>
    <property type="evidence" value="ECO:0007669"/>
    <property type="project" value="UniProtKB-KW"/>
</dbReference>
<name>A0A7S4BZY6_CHRCT</name>
<dbReference type="Gene3D" id="3.40.50.2000">
    <property type="entry name" value="Glycogen Phosphorylase B"/>
    <property type="match status" value="2"/>
</dbReference>
<keyword evidence="2" id="KW-0812">Transmembrane</keyword>
<evidence type="ECO:0000256" key="2">
    <source>
        <dbReference type="SAM" id="Phobius"/>
    </source>
</evidence>
<dbReference type="InterPro" id="IPR050194">
    <property type="entry name" value="Glycosyltransferase_grp1"/>
</dbReference>
<reference evidence="5" key="1">
    <citation type="submission" date="2021-01" db="EMBL/GenBank/DDBJ databases">
        <authorList>
            <person name="Corre E."/>
            <person name="Pelletier E."/>
            <person name="Niang G."/>
            <person name="Scheremetjew M."/>
            <person name="Finn R."/>
            <person name="Kale V."/>
            <person name="Holt S."/>
            <person name="Cochrane G."/>
            <person name="Meng A."/>
            <person name="Brown T."/>
            <person name="Cohen L."/>
        </authorList>
    </citation>
    <scope>NUCLEOTIDE SEQUENCE</scope>
    <source>
        <strain evidence="5">CCMP645</strain>
    </source>
</reference>
<dbReference type="Pfam" id="PF00534">
    <property type="entry name" value="Glycos_transf_1"/>
    <property type="match status" value="1"/>
</dbReference>
<accession>A0A7S4BZY6</accession>
<evidence type="ECO:0008006" key="6">
    <source>
        <dbReference type="Google" id="ProtNLM"/>
    </source>
</evidence>
<dbReference type="EMBL" id="HBIZ01055321">
    <property type="protein sequence ID" value="CAE0782655.1"/>
    <property type="molecule type" value="Transcribed_RNA"/>
</dbReference>
<organism evidence="5">
    <name type="scientific">Chrysotila carterae</name>
    <name type="common">Marine alga</name>
    <name type="synonym">Syracosphaera carterae</name>
    <dbReference type="NCBI Taxonomy" id="13221"/>
    <lineage>
        <taxon>Eukaryota</taxon>
        <taxon>Haptista</taxon>
        <taxon>Haptophyta</taxon>
        <taxon>Prymnesiophyceae</taxon>
        <taxon>Isochrysidales</taxon>
        <taxon>Isochrysidaceae</taxon>
        <taxon>Chrysotila</taxon>
    </lineage>
</organism>
<protein>
    <recommendedName>
        <fullName evidence="6">Glycosyl transferase family 1 domain-containing protein</fullName>
    </recommendedName>
</protein>
<feature type="domain" description="Glycosyltransferase subfamily 4-like N-terminal" evidence="4">
    <location>
        <begin position="79"/>
        <end position="190"/>
    </location>
</feature>
<keyword evidence="2" id="KW-1133">Transmembrane helix</keyword>
<evidence type="ECO:0000313" key="5">
    <source>
        <dbReference type="EMBL" id="CAE0782655.1"/>
    </source>
</evidence>
<gene>
    <name evidence="5" type="ORF">PCAR00345_LOCUS35357</name>
</gene>
<feature type="transmembrane region" description="Helical" evidence="2">
    <location>
        <begin position="20"/>
        <end position="42"/>
    </location>
</feature>
<keyword evidence="1" id="KW-0808">Transferase</keyword>
<dbReference type="AlphaFoldDB" id="A0A7S4BZY6"/>
<dbReference type="InterPro" id="IPR028098">
    <property type="entry name" value="Glyco_trans_4-like_N"/>
</dbReference>
<feature type="domain" description="Glycosyl transferase family 1" evidence="3">
    <location>
        <begin position="275"/>
        <end position="422"/>
    </location>
</feature>
<evidence type="ECO:0000259" key="3">
    <source>
        <dbReference type="Pfam" id="PF00534"/>
    </source>
</evidence>
<proteinExistence type="predicted"/>
<dbReference type="InterPro" id="IPR001296">
    <property type="entry name" value="Glyco_trans_1"/>
</dbReference>
<evidence type="ECO:0000256" key="1">
    <source>
        <dbReference type="ARBA" id="ARBA00022676"/>
    </source>
</evidence>
<keyword evidence="1" id="KW-0328">Glycosyltransferase</keyword>
<dbReference type="SUPFAM" id="SSF53756">
    <property type="entry name" value="UDP-Glycosyltransferase/glycogen phosphorylase"/>
    <property type="match status" value="1"/>
</dbReference>